<dbReference type="InterPro" id="IPR001394">
    <property type="entry name" value="Peptidase_C19_UCH"/>
</dbReference>
<reference evidence="3" key="1">
    <citation type="submission" date="2023-07" db="EMBL/GenBank/DDBJ databases">
        <title>Black Yeasts Isolated from many extreme environments.</title>
        <authorList>
            <person name="Coleine C."/>
            <person name="Stajich J.E."/>
            <person name="Selbmann L."/>
        </authorList>
    </citation>
    <scope>NUCLEOTIDE SEQUENCE</scope>
    <source>
        <strain evidence="3">CCFEE 5485</strain>
    </source>
</reference>
<organism evidence="3 4">
    <name type="scientific">Recurvomyces mirabilis</name>
    <dbReference type="NCBI Taxonomy" id="574656"/>
    <lineage>
        <taxon>Eukaryota</taxon>
        <taxon>Fungi</taxon>
        <taxon>Dikarya</taxon>
        <taxon>Ascomycota</taxon>
        <taxon>Pezizomycotina</taxon>
        <taxon>Dothideomycetes</taxon>
        <taxon>Dothideomycetidae</taxon>
        <taxon>Mycosphaerellales</taxon>
        <taxon>Teratosphaeriaceae</taxon>
        <taxon>Recurvomyces</taxon>
    </lineage>
</organism>
<feature type="region of interest" description="Disordered" evidence="1">
    <location>
        <begin position="1"/>
        <end position="37"/>
    </location>
</feature>
<dbReference type="InterPro" id="IPR028889">
    <property type="entry name" value="USP"/>
</dbReference>
<evidence type="ECO:0000259" key="2">
    <source>
        <dbReference type="PROSITE" id="PS50235"/>
    </source>
</evidence>
<dbReference type="PANTHER" id="PTHR24006:SF925">
    <property type="entry name" value="UBIQUITINYL HYDROLASE 1"/>
    <property type="match status" value="1"/>
</dbReference>
<dbReference type="GO" id="GO:0004843">
    <property type="term" value="F:cysteine-type deubiquitinase activity"/>
    <property type="evidence" value="ECO:0007669"/>
    <property type="project" value="InterPro"/>
</dbReference>
<gene>
    <name evidence="3" type="ORF">LTR78_003868</name>
</gene>
<evidence type="ECO:0000313" key="4">
    <source>
        <dbReference type="Proteomes" id="UP001274830"/>
    </source>
</evidence>
<dbReference type="PROSITE" id="PS00973">
    <property type="entry name" value="USP_2"/>
    <property type="match status" value="1"/>
</dbReference>
<comment type="caution">
    <text evidence="3">The sequence shown here is derived from an EMBL/GenBank/DDBJ whole genome shotgun (WGS) entry which is preliminary data.</text>
</comment>
<sequence>MAQTCSPRDHGVDANSEVSRKRARLTDSPTSNDDIPIEALEPECITPDYGDAIVIEGDAFSDMADSHQNSPGQTASSECHKAEQQPQHYCMKPADFARRLEGALEQYRQEVSGTAQQISKDDFNAIIDWLEKNTDAAAQVLHESFRQVRDPAECMLAILNGAIFPRIRERHPGALPPNFHTLTVKIGMEATEVRATTMDYSPSDCYALYRKFVQGEQDMLLEQDANNEAGLEELCQGAPAIRTPLLYFAFALQADMKYIMSSIMDIRRLGVFMMCAHLLRVYHGFVARDSMHDSQHAVPQYAIRFIKGNDLIGYIFGPESHASIILHCRDIVCFLAVTSTISNDELDVIWRTATTSVEAEFSKSSYSILEQTCTHLGLDNLLHLAELYTTTPVDRIMEPLAAACLTQIFRKIHEHIDTADDAARETPSMTITRTAIHFLQILHQAPPSEPIIELQQIVTAEINFAAHYPSDWRLSLYEWCLPAILEKTKAATAVYTTLGVMLRAVETSDEANVVLEKLPASVAVAGLREYVEDPISRSNEIDFELGLRVRLGVVLLLLGFAPEAELDRHENTLFDTMLGECALDNHLRNVAWQELTTLTHSLRHARAAERLLKHYLDTTVSVMPAEFATPMLIDLMSCNLKEMIRRSIVSDPESSPLDQPLWKALVRFAVHVPVEDASKAAMEAICDLLFVWPMKGGAKDTLAQCHVRFVGDYVDWLCATYMDTTHLDAARQAMGFRQALRVLTMVLRKSRTVQPAAQLLAPMAQISLDGSVSDADALCFTVQTCSPQSRPRVTDVRANGGTTARQLLDALPEVTAAAASIKVIISGQQIDLEAAGRRTLSELGLTATGSIMICPTYDFDCNLDAVLTVSGPIEQELLAQYDRIEPFLDGSVEFANCTFDFLKRLRASKRTRARVCAADATVDQLFPHLRPLRVSHSAQVLHDTLQAYMKLGVADETFITRSIRLLAAYVIDPRRDTDYDALPRVSACLFAFLNEKSKANRTPCLEDGTLFSTRMIEVINRRLLFVKADDEPSALVHNSQLVSSLYKSVIQACRIDAQIWTSLAAHAGFAALHTSLWLHAVGDLSRMVIQAASNFCLGSEAPNAAKNDYWRAVLVTLPSALHADVNRSAFFGLAVNLLNKSDAIRSSEDAARALITDVTSCLATYEHTEAPTHPIPDEAVIGMLQILGCAIVVLKSFKKRLNLEDVGATLFDTLLFPPPESVSQPVLAEQTRGLLYDAIKATVETPQDYARLAQKSVEVIRTLGENYNEHFPDMNGWHREYDLPAGLTNLSMTCYMNSLLQQLFANIAFRKFVLNIPVVETLKQPLLEAVQSLFANMQSGSVPCVATQHLVSVLGANPNTQEDVHYFYAKLLAQLEQELPSEDYKETLSTFFTGKFVTQIKGECGHISSTSEDFTDVPITVKNKANLTEGLQEFVQGEPMQGANKYRCMTCSPDDGGRLVNAMKRSCLEKTPDNVTFCLKRFAYESYDSQQAKVNDRFEFPPQIDLASYRLESLDGKQPHSEPDMFDLVGVVVHQGALDYGHYWSYVRIRNSADPPTWMKIEDNIAKRCENLEQMLRECYGGLRTFKGSEKDDNAYMLFYQRRSRRLEDMSLLKQARVSRRLLRELLPHVEMPTKMTQDIATYAAWRWRMGHVYSPQFAQFVEWLLGTSGRLPSASQAAIDVQDTTSNELELQQVDQQDAELLNTLSELAARYLLRVCLRDMNTASRTAALLRLVEHEKLANSTRESFVARLVTHMSNDPAFVAAIWMTPRAAFRRPVSRFLATCLRRWGDVGIHDEFRPSDETIAKLIAAHDSVHLDRIHNLWTDWFEFMSLANLARSVMEAGIFDTVFEVLYIEVCPPEIQARYPNMILAMKKETLNLTPLFSFLYEFLRKHVDLHDSGSTVSYTEHEGIFYLGQRDVENLYRCRPGTTENCDWWLLDIALKYTVVPANSDLVMFSPGKLYGHLLKRPPLEFLKQELDLRLIHTLVDRFGTEQHKLLPLLSMLLNHCCSHGNQSRDMVVQLSKEMIEWLDAYGIEIVRSFGECAKIARLSALEGMCEWVPAYLVCNKPQVREATRALLDEHMFLDPQPNPEETPARIRLARTMTSKLAPFLRTSYQDGSRRKCILDVFAIAQVTLRWLKALHREMENVSKFTPPEKLKLSPKTLVECEESKSAIASLEQLFDDLKEWEVVTSLVTNEETAPEDLPSLGESPTKTTHVKYDKEVDEDEDDDEDPPSDDSAFGGED</sequence>
<accession>A0AAE0WQG8</accession>
<evidence type="ECO:0000256" key="1">
    <source>
        <dbReference type="SAM" id="MobiDB-lite"/>
    </source>
</evidence>
<dbReference type="EMBL" id="JAUTXT010000011">
    <property type="protein sequence ID" value="KAK3676118.1"/>
    <property type="molecule type" value="Genomic_DNA"/>
</dbReference>
<dbReference type="InterPro" id="IPR038765">
    <property type="entry name" value="Papain-like_cys_pep_sf"/>
</dbReference>
<proteinExistence type="predicted"/>
<dbReference type="GO" id="GO:0005829">
    <property type="term" value="C:cytosol"/>
    <property type="evidence" value="ECO:0007669"/>
    <property type="project" value="TreeGrafter"/>
</dbReference>
<evidence type="ECO:0000313" key="3">
    <source>
        <dbReference type="EMBL" id="KAK3676118.1"/>
    </source>
</evidence>
<dbReference type="Proteomes" id="UP001274830">
    <property type="component" value="Unassembled WGS sequence"/>
</dbReference>
<dbReference type="Pfam" id="PF00443">
    <property type="entry name" value="UCH"/>
    <property type="match status" value="1"/>
</dbReference>
<feature type="region of interest" description="Disordered" evidence="1">
    <location>
        <begin position="2198"/>
        <end position="2246"/>
    </location>
</feature>
<feature type="region of interest" description="Disordered" evidence="1">
    <location>
        <begin position="62"/>
        <end position="86"/>
    </location>
</feature>
<name>A0AAE0WQG8_9PEZI</name>
<dbReference type="InterPro" id="IPR018200">
    <property type="entry name" value="USP_CS"/>
</dbReference>
<dbReference type="GO" id="GO:0016579">
    <property type="term" value="P:protein deubiquitination"/>
    <property type="evidence" value="ECO:0007669"/>
    <property type="project" value="InterPro"/>
</dbReference>
<feature type="compositionally biased region" description="Polar residues" evidence="1">
    <location>
        <begin position="66"/>
        <end position="77"/>
    </location>
</feature>
<dbReference type="PANTHER" id="PTHR24006">
    <property type="entry name" value="UBIQUITIN CARBOXYL-TERMINAL HYDROLASE"/>
    <property type="match status" value="1"/>
</dbReference>
<feature type="domain" description="USP" evidence="2">
    <location>
        <begin position="1285"/>
        <end position="1603"/>
    </location>
</feature>
<dbReference type="InterPro" id="IPR050164">
    <property type="entry name" value="Peptidase_C19"/>
</dbReference>
<dbReference type="GO" id="GO:0005634">
    <property type="term" value="C:nucleus"/>
    <property type="evidence" value="ECO:0007669"/>
    <property type="project" value="TreeGrafter"/>
</dbReference>
<dbReference type="SUPFAM" id="SSF54001">
    <property type="entry name" value="Cysteine proteinases"/>
    <property type="match status" value="1"/>
</dbReference>
<keyword evidence="4" id="KW-1185">Reference proteome</keyword>
<dbReference type="PROSITE" id="PS50235">
    <property type="entry name" value="USP_3"/>
    <property type="match status" value="1"/>
</dbReference>
<dbReference type="Gene3D" id="3.90.70.10">
    <property type="entry name" value="Cysteine proteinases"/>
    <property type="match status" value="1"/>
</dbReference>
<feature type="compositionally biased region" description="Acidic residues" evidence="1">
    <location>
        <begin position="2224"/>
        <end position="2237"/>
    </location>
</feature>
<protein>
    <recommendedName>
        <fullName evidence="2">USP domain-containing protein</fullName>
    </recommendedName>
</protein>